<evidence type="ECO:0000313" key="2">
    <source>
        <dbReference type="Proteomes" id="UP000585474"/>
    </source>
</evidence>
<keyword evidence="2" id="KW-1185">Reference proteome</keyword>
<comment type="caution">
    <text evidence="1">The sequence shown here is derived from an EMBL/GenBank/DDBJ whole genome shotgun (WGS) entry which is preliminary data.</text>
</comment>
<evidence type="ECO:0000313" key="1">
    <source>
        <dbReference type="EMBL" id="GFY81090.1"/>
    </source>
</evidence>
<accession>A0A7J0E3U5</accession>
<dbReference type="AlphaFoldDB" id="A0A7J0E3U5"/>
<dbReference type="Proteomes" id="UP000585474">
    <property type="component" value="Unassembled WGS sequence"/>
</dbReference>
<dbReference type="EMBL" id="BJWL01000001">
    <property type="protein sequence ID" value="GFY81090.1"/>
    <property type="molecule type" value="Genomic_DNA"/>
</dbReference>
<reference evidence="1 2" key="1">
    <citation type="submission" date="2019-07" db="EMBL/GenBank/DDBJ databases">
        <title>De Novo Assembly of kiwifruit Actinidia rufa.</title>
        <authorList>
            <person name="Sugita-Konishi S."/>
            <person name="Sato K."/>
            <person name="Mori E."/>
            <person name="Abe Y."/>
            <person name="Kisaki G."/>
            <person name="Hamano K."/>
            <person name="Suezawa K."/>
            <person name="Otani M."/>
            <person name="Fukuda T."/>
            <person name="Manabe T."/>
            <person name="Gomi K."/>
            <person name="Tabuchi M."/>
            <person name="Akimitsu K."/>
            <person name="Kataoka I."/>
        </authorList>
    </citation>
    <scope>NUCLEOTIDE SEQUENCE [LARGE SCALE GENOMIC DNA]</scope>
    <source>
        <strain evidence="2">cv. Fuchu</strain>
    </source>
</reference>
<dbReference type="PANTHER" id="PTHR33116">
    <property type="entry name" value="REVERSE TRANSCRIPTASE ZINC-BINDING DOMAIN-CONTAINING PROTEIN-RELATED-RELATED"/>
    <property type="match status" value="1"/>
</dbReference>
<dbReference type="PANTHER" id="PTHR33116:SF78">
    <property type="entry name" value="OS12G0587133 PROTEIN"/>
    <property type="match status" value="1"/>
</dbReference>
<sequence>MSLFKIPVTVAKSLEKIQRQFLWEDDENKTRVHLLGGHSITKGKSVGGLGIRRLVGIQTMGIFVSIAYENSIVRSILSHGFKRKIGSGELTSFGRDVWCGESTLQEQFPRLLSVSNKKAAKVEKSDLCEQMCFEVFCWLAVQKKIAARDLLLRRNIDMERNVQFPFHGLVEESADHLLLQFFWTLWKVRNEVIFKGGNLDLHAVVELLKWRRVFWVEYYFKLKVFSVEDVIRCWKSVSSMQVRKL</sequence>
<dbReference type="OrthoDB" id="1684493at2759"/>
<proteinExistence type="predicted"/>
<organism evidence="1 2">
    <name type="scientific">Actinidia rufa</name>
    <dbReference type="NCBI Taxonomy" id="165716"/>
    <lineage>
        <taxon>Eukaryota</taxon>
        <taxon>Viridiplantae</taxon>
        <taxon>Streptophyta</taxon>
        <taxon>Embryophyta</taxon>
        <taxon>Tracheophyta</taxon>
        <taxon>Spermatophyta</taxon>
        <taxon>Magnoliopsida</taxon>
        <taxon>eudicotyledons</taxon>
        <taxon>Gunneridae</taxon>
        <taxon>Pentapetalae</taxon>
        <taxon>asterids</taxon>
        <taxon>Ericales</taxon>
        <taxon>Actinidiaceae</taxon>
        <taxon>Actinidia</taxon>
    </lineage>
</organism>
<name>A0A7J0E3U5_9ERIC</name>
<gene>
    <name evidence="1" type="ORF">Acr_01g0008990</name>
</gene>
<protein>
    <submittedName>
        <fullName evidence="1">Uncharacterized protein</fullName>
    </submittedName>
</protein>